<evidence type="ECO:0000313" key="14">
    <source>
        <dbReference type="Proteomes" id="UP000051749"/>
    </source>
</evidence>
<dbReference type="InterPro" id="IPR011764">
    <property type="entry name" value="Biotin_carboxylation_dom"/>
</dbReference>
<dbReference type="Proteomes" id="UP000182818">
    <property type="component" value="Unassembled WGS sequence"/>
</dbReference>
<dbReference type="SUPFAM" id="SSF51246">
    <property type="entry name" value="Rudiment single hybrid motif"/>
    <property type="match status" value="1"/>
</dbReference>
<keyword evidence="15" id="KW-1185">Reference proteome</keyword>
<comment type="cofactor">
    <cofactor evidence="1">
        <name>Mn(2+)</name>
        <dbReference type="ChEBI" id="CHEBI:29035"/>
    </cofactor>
</comment>
<keyword evidence="5 9" id="KW-0547">Nucleotide-binding</keyword>
<evidence type="ECO:0000313" key="15">
    <source>
        <dbReference type="Proteomes" id="UP000182818"/>
    </source>
</evidence>
<dbReference type="PROSITE" id="PS50975">
    <property type="entry name" value="ATP_GRASP"/>
    <property type="match status" value="1"/>
</dbReference>
<dbReference type="GO" id="GO:0005524">
    <property type="term" value="F:ATP binding"/>
    <property type="evidence" value="ECO:0007669"/>
    <property type="project" value="UniProtKB-UniRule"/>
</dbReference>
<dbReference type="InterPro" id="IPR050856">
    <property type="entry name" value="Biotin_carboxylase_complex"/>
</dbReference>
<dbReference type="Gene3D" id="3.40.50.20">
    <property type="match status" value="1"/>
</dbReference>
<dbReference type="InterPro" id="IPR013815">
    <property type="entry name" value="ATP_grasp_subdomain_1"/>
</dbReference>
<dbReference type="InterPro" id="IPR011761">
    <property type="entry name" value="ATP-grasp"/>
</dbReference>
<dbReference type="PANTHER" id="PTHR18866">
    <property type="entry name" value="CARBOXYLASE:PYRUVATE/ACETYL-COA/PROPIONYL-COA CARBOXYLASE"/>
    <property type="match status" value="1"/>
</dbReference>
<dbReference type="InterPro" id="IPR005482">
    <property type="entry name" value="Biotin_COase_C"/>
</dbReference>
<dbReference type="PANTHER" id="PTHR18866:SF33">
    <property type="entry name" value="METHYLCROTONOYL-COA CARBOXYLASE SUBUNIT ALPHA, MITOCHONDRIAL-RELATED"/>
    <property type="match status" value="1"/>
</dbReference>
<reference evidence="12 14" key="1">
    <citation type="journal article" date="2015" name="Genome Announc.">
        <title>Expanding the biotechnology potential of lactobacilli through comparative genomics of 213 strains and associated genera.</title>
        <authorList>
            <person name="Sun Z."/>
            <person name="Harris H.M."/>
            <person name="McCann A."/>
            <person name="Guo C."/>
            <person name="Argimon S."/>
            <person name="Zhang W."/>
            <person name="Yang X."/>
            <person name="Jeffery I.B."/>
            <person name="Cooney J.C."/>
            <person name="Kagawa T.F."/>
            <person name="Liu W."/>
            <person name="Song Y."/>
            <person name="Salvetti E."/>
            <person name="Wrobel A."/>
            <person name="Rasinkangas P."/>
            <person name="Parkhill J."/>
            <person name="Rea M.C."/>
            <person name="O'Sullivan O."/>
            <person name="Ritari J."/>
            <person name="Douillard F.P."/>
            <person name="Paul Ross R."/>
            <person name="Yang R."/>
            <person name="Briner A.E."/>
            <person name="Felis G.E."/>
            <person name="de Vos W.M."/>
            <person name="Barrangou R."/>
            <person name="Klaenhammer T.R."/>
            <person name="Caufield P.W."/>
            <person name="Cui Y."/>
            <person name="Zhang H."/>
            <person name="O'Toole P.W."/>
        </authorList>
    </citation>
    <scope>NUCLEOTIDE SEQUENCE [LARGE SCALE GENOMIC DNA]</scope>
    <source>
        <strain evidence="12 14">DSM 22301</strain>
    </source>
</reference>
<sequence>MFKKILIANRGEIAIRIIRACQQLKIATVAVYSTADRQALFVQLADEAVCIGPASAKNSYLNREAILMAGINTNADAIHPGYGFLSEDELFAQMCEECGMTWIGPQASLIHDFSDKTNSRKIAKKLGLPIIPGTGMITSEPQLYDQANKLGYPVLLKASHGGGGKGIRMASSAKDLFVKYETVKEEAGSSFLDGSIYLERDFEAARHIEVQVLGMPEKLLILGDRDCSLQKHRQKVIEESNASILTQAERQHLYKLVHQLLDGANYQSLGTVEFLFVQHQFYFLEMNTRLQVEHGITEETSGVDIVQAQIKVAAHESFELPNLNFQGHAIECRLNAENDMTAHLFETGKLTEFTMPTGIRVDTGLQSGDVLTPFYDRLLAKIIVHGTDRTMTVKKMQDALAQIKVSGIGTNLKQLKQIISSEQFIKDHYYIHSVGKMMEESTHESFA</sequence>
<evidence type="ECO:0000313" key="13">
    <source>
        <dbReference type="EMBL" id="SER40744.1"/>
    </source>
</evidence>
<dbReference type="OrthoDB" id="9807469at2"/>
<feature type="domain" description="ATP-grasp" evidence="10">
    <location>
        <begin position="120"/>
        <end position="314"/>
    </location>
</feature>
<keyword evidence="8" id="KW-0092">Biotin</keyword>
<dbReference type="SMART" id="SM00878">
    <property type="entry name" value="Biotin_carb_C"/>
    <property type="match status" value="1"/>
</dbReference>
<evidence type="ECO:0000256" key="9">
    <source>
        <dbReference type="PROSITE-ProRule" id="PRU00409"/>
    </source>
</evidence>
<evidence type="ECO:0000256" key="7">
    <source>
        <dbReference type="ARBA" id="ARBA00023211"/>
    </source>
</evidence>
<dbReference type="AlphaFoldDB" id="A0A0R2JZP8"/>
<dbReference type="EC" id="6.3.4.14" evidence="3"/>
<dbReference type="Pfam" id="PF00289">
    <property type="entry name" value="Biotin_carb_N"/>
    <property type="match status" value="1"/>
</dbReference>
<dbReference type="FunFam" id="3.30.1490.20:FF:000003">
    <property type="entry name" value="acetyl-CoA carboxylase isoform X1"/>
    <property type="match status" value="1"/>
</dbReference>
<dbReference type="Pfam" id="PF02785">
    <property type="entry name" value="Biotin_carb_C"/>
    <property type="match status" value="1"/>
</dbReference>
<dbReference type="SUPFAM" id="SSF52440">
    <property type="entry name" value="PreATP-grasp domain"/>
    <property type="match status" value="1"/>
</dbReference>
<dbReference type="RefSeq" id="WP_057805715.1">
    <property type="nucleotide sequence ID" value="NZ_BJYP01000012.1"/>
</dbReference>
<evidence type="ECO:0000256" key="4">
    <source>
        <dbReference type="ARBA" id="ARBA00022598"/>
    </source>
</evidence>
<dbReference type="SUPFAM" id="SSF56059">
    <property type="entry name" value="Glutathione synthetase ATP-binding domain-like"/>
    <property type="match status" value="1"/>
</dbReference>
<dbReference type="EMBL" id="JQBY01000007">
    <property type="protein sequence ID" value="KRN82750.1"/>
    <property type="molecule type" value="Genomic_DNA"/>
</dbReference>
<evidence type="ECO:0000313" key="12">
    <source>
        <dbReference type="EMBL" id="KRN82750.1"/>
    </source>
</evidence>
<evidence type="ECO:0000256" key="5">
    <source>
        <dbReference type="ARBA" id="ARBA00022741"/>
    </source>
</evidence>
<comment type="cofactor">
    <cofactor evidence="2">
        <name>Mg(2+)</name>
        <dbReference type="ChEBI" id="CHEBI:18420"/>
    </cofactor>
</comment>
<accession>A0A0R2JZP8</accession>
<name>A0A0R2JZP8_9LACO</name>
<gene>
    <name evidence="12" type="ORF">IV87_GL001925</name>
    <name evidence="13" type="ORF">SAMN04487973_10634</name>
</gene>
<dbReference type="FunFam" id="3.40.50.20:FF:000010">
    <property type="entry name" value="Propionyl-CoA carboxylase subunit alpha"/>
    <property type="match status" value="1"/>
</dbReference>
<dbReference type="PROSITE" id="PS50979">
    <property type="entry name" value="BC"/>
    <property type="match status" value="1"/>
</dbReference>
<dbReference type="Proteomes" id="UP000051749">
    <property type="component" value="Unassembled WGS sequence"/>
</dbReference>
<dbReference type="InterPro" id="IPR011054">
    <property type="entry name" value="Rudment_hybrid_motif"/>
</dbReference>
<evidence type="ECO:0000256" key="6">
    <source>
        <dbReference type="ARBA" id="ARBA00022840"/>
    </source>
</evidence>
<evidence type="ECO:0000259" key="11">
    <source>
        <dbReference type="PROSITE" id="PS50979"/>
    </source>
</evidence>
<dbReference type="GO" id="GO:0046872">
    <property type="term" value="F:metal ion binding"/>
    <property type="evidence" value="ECO:0007669"/>
    <property type="project" value="InterPro"/>
</dbReference>
<evidence type="ECO:0000259" key="10">
    <source>
        <dbReference type="PROSITE" id="PS50975"/>
    </source>
</evidence>
<dbReference type="PROSITE" id="PS00867">
    <property type="entry name" value="CPSASE_2"/>
    <property type="match status" value="1"/>
</dbReference>
<dbReference type="PATRIC" id="fig|319653.3.peg.1963"/>
<dbReference type="Pfam" id="PF02786">
    <property type="entry name" value="CPSase_L_D2"/>
    <property type="match status" value="1"/>
</dbReference>
<evidence type="ECO:0000256" key="3">
    <source>
        <dbReference type="ARBA" id="ARBA00013263"/>
    </source>
</evidence>
<keyword evidence="7" id="KW-0464">Manganese</keyword>
<comment type="caution">
    <text evidence="12">The sequence shown here is derived from an EMBL/GenBank/DDBJ whole genome shotgun (WGS) entry which is preliminary data.</text>
</comment>
<protein>
    <recommendedName>
        <fullName evidence="3">biotin carboxylase</fullName>
        <ecNumber evidence="3">6.3.4.14</ecNumber>
    </recommendedName>
</protein>
<dbReference type="Gene3D" id="3.30.470.20">
    <property type="entry name" value="ATP-grasp fold, B domain"/>
    <property type="match status" value="1"/>
</dbReference>
<evidence type="ECO:0000256" key="2">
    <source>
        <dbReference type="ARBA" id="ARBA00001946"/>
    </source>
</evidence>
<keyword evidence="6 9" id="KW-0067">ATP-binding</keyword>
<dbReference type="GO" id="GO:0004075">
    <property type="term" value="F:biotin carboxylase activity"/>
    <property type="evidence" value="ECO:0007669"/>
    <property type="project" value="UniProtKB-EC"/>
</dbReference>
<evidence type="ECO:0000256" key="8">
    <source>
        <dbReference type="ARBA" id="ARBA00023267"/>
    </source>
</evidence>
<keyword evidence="4" id="KW-0436">Ligase</keyword>
<evidence type="ECO:0000256" key="1">
    <source>
        <dbReference type="ARBA" id="ARBA00001936"/>
    </source>
</evidence>
<feature type="domain" description="Biotin carboxylation" evidence="11">
    <location>
        <begin position="1"/>
        <end position="439"/>
    </location>
</feature>
<dbReference type="STRING" id="319653.SAMN04487973_10634"/>
<dbReference type="GeneID" id="76043285"/>
<dbReference type="InterPro" id="IPR005481">
    <property type="entry name" value="BC-like_N"/>
</dbReference>
<dbReference type="EMBL" id="FOGK01000006">
    <property type="protein sequence ID" value="SER40744.1"/>
    <property type="molecule type" value="Genomic_DNA"/>
</dbReference>
<dbReference type="Gene3D" id="3.30.1490.20">
    <property type="entry name" value="ATP-grasp fold, A domain"/>
    <property type="match status" value="1"/>
</dbReference>
<reference evidence="13 15" key="2">
    <citation type="submission" date="2016-10" db="EMBL/GenBank/DDBJ databases">
        <authorList>
            <person name="Varghese N."/>
            <person name="Submissions S."/>
        </authorList>
    </citation>
    <scope>NUCLEOTIDE SEQUENCE [LARGE SCALE GENOMIC DNA]</scope>
    <source>
        <strain evidence="13 15">CGMCC 1.3889</strain>
    </source>
</reference>
<proteinExistence type="predicted"/>
<dbReference type="InterPro" id="IPR005479">
    <property type="entry name" value="CPAse_ATP-bd"/>
</dbReference>
<dbReference type="PROSITE" id="PS00866">
    <property type="entry name" value="CPSASE_1"/>
    <property type="match status" value="1"/>
</dbReference>
<organism evidence="12 14">
    <name type="scientific">Pediococcus ethanolidurans</name>
    <dbReference type="NCBI Taxonomy" id="319653"/>
    <lineage>
        <taxon>Bacteria</taxon>
        <taxon>Bacillati</taxon>
        <taxon>Bacillota</taxon>
        <taxon>Bacilli</taxon>
        <taxon>Lactobacillales</taxon>
        <taxon>Lactobacillaceae</taxon>
        <taxon>Pediococcus</taxon>
    </lineage>
</organism>
<dbReference type="InterPro" id="IPR016185">
    <property type="entry name" value="PreATP-grasp_dom_sf"/>
</dbReference>